<gene>
    <name evidence="1" type="ORF">VSP9026_04190</name>
</gene>
<sequence>MNWIKLISINLCVLIILLLFLEVGARLVWTLKTCITGECDSSRLRHLAVRELPEDINIDFIETNNQLGYIPTPGFNQIVNFRHWPQIKVSIDENGYRKNDNDAIYTHSILVVGDSFTFGDQVSNHDTWPSCLERNLNKGITNAGVSGYGAAQAVKRADSILKTNHYDTVILSVFLSDDFHRDQLDYFSGFPRPAVITNHNMIEWASLSSLNAQGSKWTPAPLSPSLTILRYAWLNSIIAATLIDRISAMQGISIDWTGRRLTRKHPDAAPINSIIDFTFGKLSRLPVTEKYVLFQYSQGDLFNPEIEKIRHMATNAAQHRHINILDSFDDLKAATKKSSIPIWDGHHTAYGNQLVCQFVVSNIKSR</sequence>
<dbReference type="SUPFAM" id="SSF52266">
    <property type="entry name" value="SGNH hydrolase"/>
    <property type="match status" value="1"/>
</dbReference>
<organism evidence="1 2">
    <name type="scientific">Vibrio spartinae</name>
    <dbReference type="NCBI Taxonomy" id="1918945"/>
    <lineage>
        <taxon>Bacteria</taxon>
        <taxon>Pseudomonadati</taxon>
        <taxon>Pseudomonadota</taxon>
        <taxon>Gammaproteobacteria</taxon>
        <taxon>Vibrionales</taxon>
        <taxon>Vibrionaceae</taxon>
        <taxon>Vibrio</taxon>
    </lineage>
</organism>
<dbReference type="RefSeq" id="WP_074374846.1">
    <property type="nucleotide sequence ID" value="NZ_AP024908.1"/>
</dbReference>
<evidence type="ECO:0000313" key="2">
    <source>
        <dbReference type="Proteomes" id="UP000184774"/>
    </source>
</evidence>
<dbReference type="GO" id="GO:0016788">
    <property type="term" value="F:hydrolase activity, acting on ester bonds"/>
    <property type="evidence" value="ECO:0007669"/>
    <property type="project" value="UniProtKB-ARBA"/>
</dbReference>
<accession>A0A1N6MAG6</accession>
<dbReference type="AlphaFoldDB" id="A0A1N6MAG6"/>
<dbReference type="OrthoDB" id="9786188at2"/>
<dbReference type="GO" id="GO:0006508">
    <property type="term" value="P:proteolysis"/>
    <property type="evidence" value="ECO:0007669"/>
    <property type="project" value="UniProtKB-KW"/>
</dbReference>
<dbReference type="Proteomes" id="UP000184774">
    <property type="component" value="Unassembled WGS sequence"/>
</dbReference>
<evidence type="ECO:0000313" key="1">
    <source>
        <dbReference type="EMBL" id="SIO96401.1"/>
    </source>
</evidence>
<proteinExistence type="predicted"/>
<reference evidence="1 2" key="1">
    <citation type="submission" date="2016-12" db="EMBL/GenBank/DDBJ databases">
        <authorList>
            <person name="Song W.-J."/>
            <person name="Kurnit D.M."/>
        </authorList>
    </citation>
    <scope>NUCLEOTIDE SEQUENCE [LARGE SCALE GENOMIC DNA]</scope>
    <source>
        <strain evidence="1 2">CECT 9026</strain>
    </source>
</reference>
<protein>
    <submittedName>
        <fullName evidence="1">Multifunctional acyl-CoA thioesterase I and protease I and lysophospholipase L1</fullName>
    </submittedName>
</protein>
<name>A0A1N6MAG6_9VIBR</name>
<dbReference type="Gene3D" id="3.40.50.1110">
    <property type="entry name" value="SGNH hydrolase"/>
    <property type="match status" value="1"/>
</dbReference>
<keyword evidence="1" id="KW-0378">Hydrolase</keyword>
<dbReference type="InterPro" id="IPR036514">
    <property type="entry name" value="SGNH_hydro_sf"/>
</dbReference>
<keyword evidence="1" id="KW-0645">Protease</keyword>
<dbReference type="GO" id="GO:0008233">
    <property type="term" value="F:peptidase activity"/>
    <property type="evidence" value="ECO:0007669"/>
    <property type="project" value="UniProtKB-KW"/>
</dbReference>
<dbReference type="EMBL" id="FSSB01000030">
    <property type="protein sequence ID" value="SIO96401.1"/>
    <property type="molecule type" value="Genomic_DNA"/>
</dbReference>